<feature type="transmembrane region" description="Helical" evidence="5">
    <location>
        <begin position="173"/>
        <end position="197"/>
    </location>
</feature>
<feature type="transmembrane region" description="Helical" evidence="5">
    <location>
        <begin position="130"/>
        <end position="153"/>
    </location>
</feature>
<sequence length="305" mass="33270">MASNNTQVYVPCTLQTCPLSMATIPYQPNLGANATFLVIFALALAVQIWLSIKYRTWTHLVGMTGGLLLEIVGYVGRIMLHYDPFNFNNFVIYLVCLTVAPAFISAVIYICFYRVTMIYGQSLFGLKPRILAIIFICCDIICLILQAAGGAIASLSNGTSKEARAQGDMGINIMIAGLVFQVISLLAFLSCAAYYLWSVRHKCSGPETTAVSRGLWHGFLTSLGVAAIAIFVRSVYRVAELREGFQGKLAGNEALFMILEGAMIVITTVALTVFHPGYCLGVPWKVQAAETSMLLESRGSKDGYR</sequence>
<keyword evidence="3 5" id="KW-1133">Transmembrane helix</keyword>
<evidence type="ECO:0000313" key="7">
    <source>
        <dbReference type="Proteomes" id="UP000631181"/>
    </source>
</evidence>
<feature type="transmembrane region" description="Helical" evidence="5">
    <location>
        <begin position="218"/>
        <end position="236"/>
    </location>
</feature>
<keyword evidence="4 5" id="KW-0472">Membrane</keyword>
<dbReference type="PANTHER" id="PTHR31465">
    <property type="entry name" value="PROTEIN RTA1-RELATED"/>
    <property type="match status" value="1"/>
</dbReference>
<evidence type="ECO:0000313" key="6">
    <source>
        <dbReference type="EMBL" id="KAF7719265.1"/>
    </source>
</evidence>
<dbReference type="InterPro" id="IPR007568">
    <property type="entry name" value="RTA1"/>
</dbReference>
<dbReference type="GO" id="GO:0000324">
    <property type="term" value="C:fungal-type vacuole"/>
    <property type="evidence" value="ECO:0007669"/>
    <property type="project" value="TreeGrafter"/>
</dbReference>
<accession>A0A8J8W9F7</accession>
<proteinExistence type="predicted"/>
<dbReference type="GO" id="GO:0005886">
    <property type="term" value="C:plasma membrane"/>
    <property type="evidence" value="ECO:0007669"/>
    <property type="project" value="TreeGrafter"/>
</dbReference>
<feature type="transmembrane region" description="Helical" evidence="5">
    <location>
        <begin position="30"/>
        <end position="50"/>
    </location>
</feature>
<name>A0A8J8W9F7_9EURO</name>
<evidence type="ECO:0000256" key="5">
    <source>
        <dbReference type="SAM" id="Phobius"/>
    </source>
</evidence>
<protein>
    <submittedName>
        <fullName evidence="6">Uncharacterized protein</fullName>
    </submittedName>
</protein>
<dbReference type="EMBL" id="WIWV01000007">
    <property type="protein sequence ID" value="KAF7719265.1"/>
    <property type="molecule type" value="Genomic_DNA"/>
</dbReference>
<comment type="subcellular location">
    <subcellularLocation>
        <location evidence="1">Membrane</location>
        <topology evidence="1">Multi-pass membrane protein</topology>
    </subcellularLocation>
</comment>
<dbReference type="OrthoDB" id="4521223at2759"/>
<feature type="transmembrane region" description="Helical" evidence="5">
    <location>
        <begin position="256"/>
        <end position="274"/>
    </location>
</feature>
<dbReference type="Pfam" id="PF04479">
    <property type="entry name" value="RTA1"/>
    <property type="match status" value="1"/>
</dbReference>
<dbReference type="Proteomes" id="UP000631181">
    <property type="component" value="Unassembled WGS sequence"/>
</dbReference>
<reference evidence="6" key="1">
    <citation type="journal article" date="2020" name="Front. Microbiol.">
        <title>Gene regulatory networks of Penicillium echinulatum 2HH and Penicillium oxalicum 114-2 inferred by a computational biology approach.</title>
        <authorList>
            <person name="Lenz A.R."/>
            <person name="Galan-Vasquez E."/>
            <person name="Balbinot E."/>
            <person name="De Abreu F.P."/>
            <person name="De Oliveira N.S."/>
            <person name="Da Rosa L.O."/>
            <person name="De Avila E Silva S."/>
            <person name="Camassola M."/>
            <person name="Dillon A.J.P."/>
            <person name="Perez-Rueda E."/>
        </authorList>
    </citation>
    <scope>NUCLEOTIDE SEQUENCE</scope>
    <source>
        <strain evidence="6">S1M29</strain>
    </source>
</reference>
<keyword evidence="7" id="KW-1185">Reference proteome</keyword>
<feature type="transmembrane region" description="Helical" evidence="5">
    <location>
        <begin position="90"/>
        <end position="110"/>
    </location>
</feature>
<feature type="transmembrane region" description="Helical" evidence="5">
    <location>
        <begin position="57"/>
        <end position="78"/>
    </location>
</feature>
<evidence type="ECO:0000256" key="4">
    <source>
        <dbReference type="ARBA" id="ARBA00023136"/>
    </source>
</evidence>
<gene>
    <name evidence="6" type="ORF">PECM_007560</name>
</gene>
<organism evidence="6 7">
    <name type="scientific">Penicillium ucsense</name>
    <dbReference type="NCBI Taxonomy" id="2839758"/>
    <lineage>
        <taxon>Eukaryota</taxon>
        <taxon>Fungi</taxon>
        <taxon>Dikarya</taxon>
        <taxon>Ascomycota</taxon>
        <taxon>Pezizomycotina</taxon>
        <taxon>Eurotiomycetes</taxon>
        <taxon>Eurotiomycetidae</taxon>
        <taxon>Eurotiales</taxon>
        <taxon>Aspergillaceae</taxon>
        <taxon>Penicillium</taxon>
    </lineage>
</organism>
<keyword evidence="2 5" id="KW-0812">Transmembrane</keyword>
<dbReference type="AlphaFoldDB" id="A0A8J8W9F7"/>
<evidence type="ECO:0000256" key="1">
    <source>
        <dbReference type="ARBA" id="ARBA00004141"/>
    </source>
</evidence>
<evidence type="ECO:0000256" key="3">
    <source>
        <dbReference type="ARBA" id="ARBA00022989"/>
    </source>
</evidence>
<evidence type="ECO:0000256" key="2">
    <source>
        <dbReference type="ARBA" id="ARBA00022692"/>
    </source>
</evidence>
<comment type="caution">
    <text evidence="6">The sequence shown here is derived from an EMBL/GenBank/DDBJ whole genome shotgun (WGS) entry which is preliminary data.</text>
</comment>
<dbReference type="PANTHER" id="PTHR31465:SF9">
    <property type="entry name" value="SPHINGOID LONG-CHAIN BASE TRANSPORTER RSB1"/>
    <property type="match status" value="1"/>
</dbReference>